<dbReference type="AlphaFoldDB" id="A0A8J4AQH4"/>
<organism evidence="1 2">
    <name type="scientific">Volvox africanus</name>
    <dbReference type="NCBI Taxonomy" id="51714"/>
    <lineage>
        <taxon>Eukaryota</taxon>
        <taxon>Viridiplantae</taxon>
        <taxon>Chlorophyta</taxon>
        <taxon>core chlorophytes</taxon>
        <taxon>Chlorophyceae</taxon>
        <taxon>CS clade</taxon>
        <taxon>Chlamydomonadales</taxon>
        <taxon>Volvocaceae</taxon>
        <taxon>Volvox</taxon>
    </lineage>
</organism>
<dbReference type="EMBL" id="BNCO01000003">
    <property type="protein sequence ID" value="GIL45805.1"/>
    <property type="molecule type" value="Genomic_DNA"/>
</dbReference>
<comment type="caution">
    <text evidence="1">The sequence shown here is derived from an EMBL/GenBank/DDBJ whole genome shotgun (WGS) entry which is preliminary data.</text>
</comment>
<protein>
    <submittedName>
        <fullName evidence="1">Uncharacterized protein</fullName>
    </submittedName>
</protein>
<dbReference type="Proteomes" id="UP000747399">
    <property type="component" value="Unassembled WGS sequence"/>
</dbReference>
<proteinExistence type="predicted"/>
<sequence>MVVTLRGQGFVRRFDASQQLPPWGIYPPQETLPMMWGEATLRQRLRDMGHAGLDRLDIGRSGPRWIRNPPLLSAVHPRPLLYSTLYGLHLAAAVEVTPRPLQESSPGLASGWYLRCRPPCRPAGA</sequence>
<gene>
    <name evidence="1" type="ORF">Vafri_2955</name>
</gene>
<name>A0A8J4AQH4_9CHLO</name>
<keyword evidence="2" id="KW-1185">Reference proteome</keyword>
<accession>A0A8J4AQH4</accession>
<evidence type="ECO:0000313" key="1">
    <source>
        <dbReference type="EMBL" id="GIL45805.1"/>
    </source>
</evidence>
<evidence type="ECO:0000313" key="2">
    <source>
        <dbReference type="Proteomes" id="UP000747399"/>
    </source>
</evidence>
<reference evidence="1" key="1">
    <citation type="journal article" date="2021" name="Proc. Natl. Acad. Sci. U.S.A.">
        <title>Three genomes in the algal genus Volvox reveal the fate of a haploid sex-determining region after a transition to homothallism.</title>
        <authorList>
            <person name="Yamamoto K."/>
            <person name="Hamaji T."/>
            <person name="Kawai-Toyooka H."/>
            <person name="Matsuzaki R."/>
            <person name="Takahashi F."/>
            <person name="Nishimura Y."/>
            <person name="Kawachi M."/>
            <person name="Noguchi H."/>
            <person name="Minakuchi Y."/>
            <person name="Umen J.G."/>
            <person name="Toyoda A."/>
            <person name="Nozaki H."/>
        </authorList>
    </citation>
    <scope>NUCLEOTIDE SEQUENCE</scope>
    <source>
        <strain evidence="1">NIES-3780</strain>
    </source>
</reference>